<evidence type="ECO:0000256" key="3">
    <source>
        <dbReference type="ARBA" id="ARBA00022475"/>
    </source>
</evidence>
<dbReference type="Proteomes" id="UP000614047">
    <property type="component" value="Unassembled WGS sequence"/>
</dbReference>
<evidence type="ECO:0000256" key="5">
    <source>
        <dbReference type="ARBA" id="ARBA00022989"/>
    </source>
</evidence>
<dbReference type="PANTHER" id="PTHR42709:SF6">
    <property type="entry name" value="UNDECAPRENYL PHOSPHATE TRANSPORTER A"/>
    <property type="match status" value="1"/>
</dbReference>
<dbReference type="GO" id="GO:0005886">
    <property type="term" value="C:plasma membrane"/>
    <property type="evidence" value="ECO:0007669"/>
    <property type="project" value="UniProtKB-SubCell"/>
</dbReference>
<keyword evidence="6 7" id="KW-0472">Membrane</keyword>
<organism evidence="9 10">
    <name type="scientific">Actinomadura viridis</name>
    <dbReference type="NCBI Taxonomy" id="58110"/>
    <lineage>
        <taxon>Bacteria</taxon>
        <taxon>Bacillati</taxon>
        <taxon>Actinomycetota</taxon>
        <taxon>Actinomycetes</taxon>
        <taxon>Streptosporangiales</taxon>
        <taxon>Thermomonosporaceae</taxon>
        <taxon>Actinomadura</taxon>
    </lineage>
</organism>
<evidence type="ECO:0000256" key="7">
    <source>
        <dbReference type="SAM" id="Phobius"/>
    </source>
</evidence>
<dbReference type="PANTHER" id="PTHR42709">
    <property type="entry name" value="ALKALINE PHOSPHATASE LIKE PROTEIN"/>
    <property type="match status" value="1"/>
</dbReference>
<evidence type="ECO:0000313" key="10">
    <source>
        <dbReference type="Proteomes" id="UP000614047"/>
    </source>
</evidence>
<feature type="transmembrane region" description="Helical" evidence="7">
    <location>
        <begin position="173"/>
        <end position="194"/>
    </location>
</feature>
<evidence type="ECO:0000256" key="6">
    <source>
        <dbReference type="ARBA" id="ARBA00023136"/>
    </source>
</evidence>
<dbReference type="EMBL" id="JADOUA010000001">
    <property type="protein sequence ID" value="MBG6089714.1"/>
    <property type="molecule type" value="Genomic_DNA"/>
</dbReference>
<dbReference type="InterPro" id="IPR051311">
    <property type="entry name" value="DedA_domain"/>
</dbReference>
<feature type="transmembrane region" description="Helical" evidence="7">
    <location>
        <begin position="139"/>
        <end position="161"/>
    </location>
</feature>
<comment type="similarity">
    <text evidence="2">Belongs to the DedA family.</text>
</comment>
<evidence type="ECO:0000313" key="9">
    <source>
        <dbReference type="EMBL" id="MBG6089714.1"/>
    </source>
</evidence>
<keyword evidence="3" id="KW-1003">Cell membrane</keyword>
<comment type="subcellular location">
    <subcellularLocation>
        <location evidence="1">Cell membrane</location>
        <topology evidence="1">Multi-pass membrane protein</topology>
    </subcellularLocation>
</comment>
<evidence type="ECO:0000259" key="8">
    <source>
        <dbReference type="Pfam" id="PF09335"/>
    </source>
</evidence>
<protein>
    <submittedName>
        <fullName evidence="9">Membrane protein DedA with SNARE-associated domain</fullName>
    </submittedName>
</protein>
<feature type="transmembrane region" description="Helical" evidence="7">
    <location>
        <begin position="16"/>
        <end position="34"/>
    </location>
</feature>
<proteinExistence type="inferred from homology"/>
<dbReference type="RefSeq" id="WP_197012278.1">
    <property type="nucleotide sequence ID" value="NZ_BAABES010000010.1"/>
</dbReference>
<gene>
    <name evidence="9" type="ORF">IW256_003827</name>
</gene>
<dbReference type="Pfam" id="PF09335">
    <property type="entry name" value="VTT_dom"/>
    <property type="match status" value="1"/>
</dbReference>
<comment type="caution">
    <text evidence="9">The sequence shown here is derived from an EMBL/GenBank/DDBJ whole genome shotgun (WGS) entry which is preliminary data.</text>
</comment>
<evidence type="ECO:0000256" key="2">
    <source>
        <dbReference type="ARBA" id="ARBA00010792"/>
    </source>
</evidence>
<accession>A0A931DEP4</accession>
<keyword evidence="10" id="KW-1185">Reference proteome</keyword>
<keyword evidence="4 7" id="KW-0812">Transmembrane</keyword>
<feature type="transmembrane region" description="Helical" evidence="7">
    <location>
        <begin position="54"/>
        <end position="76"/>
    </location>
</feature>
<keyword evidence="5 7" id="KW-1133">Transmembrane helix</keyword>
<name>A0A931DEP4_9ACTN</name>
<evidence type="ECO:0000256" key="1">
    <source>
        <dbReference type="ARBA" id="ARBA00004651"/>
    </source>
</evidence>
<evidence type="ECO:0000256" key="4">
    <source>
        <dbReference type="ARBA" id="ARBA00022692"/>
    </source>
</evidence>
<dbReference type="AlphaFoldDB" id="A0A931DEP4"/>
<dbReference type="InterPro" id="IPR032816">
    <property type="entry name" value="VTT_dom"/>
</dbReference>
<reference evidence="9" key="1">
    <citation type="submission" date="2020-11" db="EMBL/GenBank/DDBJ databases">
        <title>Sequencing the genomes of 1000 actinobacteria strains.</title>
        <authorList>
            <person name="Klenk H.-P."/>
        </authorList>
    </citation>
    <scope>NUCLEOTIDE SEQUENCE</scope>
    <source>
        <strain evidence="9">DSM 43175</strain>
    </source>
</reference>
<feature type="domain" description="VTT" evidence="8">
    <location>
        <begin position="34"/>
        <end position="153"/>
    </location>
</feature>
<sequence length="232" mass="24043">MDVLADVLHAAVTSPWFYVALLVVAVVDGFFPVVPSESMLITGGVYAATGEPELWLVIVVAAVGAFVGDHVSYLLGRGSGGRLVGRLRPGSRWLGGLVWARGVLAERGGLILVVARYLPGGRTAVTFTMGAVGYRLRSFSLFALVAAVTWALYGGLLGFVGGSAFEDDPVKGVVMGIGLAVSLTVVVEVARWVVRRRRRGRAGACGEGAGEGAGDAGGAVENGVVTVRMSQR</sequence>